<protein>
    <submittedName>
        <fullName evidence="2">Uncharacterized protein</fullName>
    </submittedName>
</protein>
<dbReference type="AlphaFoldDB" id="A0A1D6EBP1"/>
<name>A0A1D6EBP1_MAIZE</name>
<reference evidence="2" key="1">
    <citation type="submission" date="2015-12" db="EMBL/GenBank/DDBJ databases">
        <title>Update maize B73 reference genome by single molecule sequencing technologies.</title>
        <authorList>
            <consortium name="Maize Genome Sequencing Project"/>
            <person name="Ware D."/>
        </authorList>
    </citation>
    <scope>NUCLEOTIDE SEQUENCE [LARGE SCALE GENOMIC DNA]</scope>
    <source>
        <tissue evidence="2">Seedling</tissue>
    </source>
</reference>
<dbReference type="InParanoid" id="A0A1D6EBP1"/>
<evidence type="ECO:0000256" key="1">
    <source>
        <dbReference type="SAM" id="MobiDB-lite"/>
    </source>
</evidence>
<sequence>MASSSDAVSRTTRQSSTLATTMRPPLNDGQRGAAALDRVQTTASWELVVHSGACDQVGLLLEVELTVAKLLLVIDERPQRECLLLMVFVRSFK</sequence>
<feature type="region of interest" description="Disordered" evidence="1">
    <location>
        <begin position="1"/>
        <end position="33"/>
    </location>
</feature>
<gene>
    <name evidence="2" type="ORF">ZEAMMB73_Zm00001d003808</name>
</gene>
<feature type="compositionally biased region" description="Polar residues" evidence="1">
    <location>
        <begin position="1"/>
        <end position="20"/>
    </location>
</feature>
<accession>A0A1D6EBP1</accession>
<organism evidence="2">
    <name type="scientific">Zea mays</name>
    <name type="common">Maize</name>
    <dbReference type="NCBI Taxonomy" id="4577"/>
    <lineage>
        <taxon>Eukaryota</taxon>
        <taxon>Viridiplantae</taxon>
        <taxon>Streptophyta</taxon>
        <taxon>Embryophyta</taxon>
        <taxon>Tracheophyta</taxon>
        <taxon>Spermatophyta</taxon>
        <taxon>Magnoliopsida</taxon>
        <taxon>Liliopsida</taxon>
        <taxon>Poales</taxon>
        <taxon>Poaceae</taxon>
        <taxon>PACMAD clade</taxon>
        <taxon>Panicoideae</taxon>
        <taxon>Andropogonodae</taxon>
        <taxon>Andropogoneae</taxon>
        <taxon>Tripsacinae</taxon>
        <taxon>Zea</taxon>
    </lineage>
</organism>
<dbReference type="EMBL" id="CM007648">
    <property type="protein sequence ID" value="ONM17755.1"/>
    <property type="molecule type" value="Genomic_DNA"/>
</dbReference>
<evidence type="ECO:0000313" key="2">
    <source>
        <dbReference type="EMBL" id="ONM17755.1"/>
    </source>
</evidence>
<proteinExistence type="predicted"/>